<evidence type="ECO:0000313" key="1">
    <source>
        <dbReference type="EMBL" id="CPR21368.1"/>
    </source>
</evidence>
<dbReference type="Proteomes" id="UP000033187">
    <property type="component" value="Chromosome 1"/>
</dbReference>
<dbReference type="AlphaFoldDB" id="A0A0D6JI37"/>
<sequence length="65" mass="7453">MLNEVQQEVADLNGRIDALEDPREGYAMVKECIRRRREAGQTIPDDLRRLEAALLRDCLAQSQGR</sequence>
<dbReference type="OrthoDB" id="7933740at2"/>
<dbReference type="EMBL" id="LN829119">
    <property type="protein sequence ID" value="CPR21368.1"/>
    <property type="molecule type" value="Genomic_DNA"/>
</dbReference>
<gene>
    <name evidence="1" type="ORF">YBN1229_v1_3019</name>
</gene>
<dbReference type="KEGG" id="fil:BN1229_v1_2898"/>
<organism evidence="1 2">
    <name type="scientific">Candidatus Filomicrobium marinum</name>
    <dbReference type="NCBI Taxonomy" id="1608628"/>
    <lineage>
        <taxon>Bacteria</taxon>
        <taxon>Pseudomonadati</taxon>
        <taxon>Pseudomonadota</taxon>
        <taxon>Alphaproteobacteria</taxon>
        <taxon>Hyphomicrobiales</taxon>
        <taxon>Hyphomicrobiaceae</taxon>
        <taxon>Filomicrobium</taxon>
    </lineage>
</organism>
<reference evidence="2" key="1">
    <citation type="submission" date="2015-02" db="EMBL/GenBank/DDBJ databases">
        <authorList>
            <person name="Chooi Y.-H."/>
        </authorList>
    </citation>
    <scope>NUCLEOTIDE SEQUENCE [LARGE SCALE GENOMIC DNA]</scope>
    <source>
        <strain evidence="2">strain Y</strain>
    </source>
</reference>
<dbReference type="RefSeq" id="WP_046478655.1">
    <property type="nucleotide sequence ID" value="NZ_LN829118.1"/>
</dbReference>
<proteinExistence type="predicted"/>
<evidence type="ECO:0000313" key="2">
    <source>
        <dbReference type="Proteomes" id="UP000033187"/>
    </source>
</evidence>
<name>A0A0D6JI37_9HYPH</name>
<accession>A0A0D6JI37</accession>
<dbReference type="KEGG" id="fiy:BN1229_v1_3019"/>
<protein>
    <submittedName>
        <fullName evidence="1">Uncharacterized protein</fullName>
    </submittedName>
</protein>
<keyword evidence="2" id="KW-1185">Reference proteome</keyword>